<dbReference type="GO" id="GO:0005658">
    <property type="term" value="C:alpha DNA polymerase:primase complex"/>
    <property type="evidence" value="ECO:0007669"/>
    <property type="project" value="TreeGrafter"/>
</dbReference>
<accession>A0A161ZLH4</accession>
<evidence type="ECO:0000256" key="2">
    <source>
        <dbReference type="ARBA" id="ARBA00007299"/>
    </source>
</evidence>
<dbReference type="Gene3D" id="3.60.21.60">
    <property type="match status" value="2"/>
</dbReference>
<dbReference type="Pfam" id="PF22062">
    <property type="entry name" value="OB_DPOA2"/>
    <property type="match status" value="1"/>
</dbReference>
<feature type="domain" description="DNA polymerase alpha subunit B OB" evidence="8">
    <location>
        <begin position="457"/>
        <end position="550"/>
    </location>
</feature>
<feature type="domain" description="DNA polymerase alpha subunit B N-terminal" evidence="7">
    <location>
        <begin position="3"/>
        <end position="59"/>
    </location>
</feature>
<keyword evidence="5" id="KW-0539">Nucleus</keyword>
<evidence type="ECO:0000256" key="5">
    <source>
        <dbReference type="ARBA" id="ARBA00023242"/>
    </source>
</evidence>
<dbReference type="GO" id="GO:0003677">
    <property type="term" value="F:DNA binding"/>
    <property type="evidence" value="ECO:0007669"/>
    <property type="project" value="InterPro"/>
</dbReference>
<dbReference type="EMBL" id="LNRQ01000007">
    <property type="protein sequence ID" value="KZM86950.1"/>
    <property type="molecule type" value="Genomic_DNA"/>
</dbReference>
<keyword evidence="4" id="KW-0235">DNA replication</keyword>
<evidence type="ECO:0000259" key="6">
    <source>
        <dbReference type="Pfam" id="PF04042"/>
    </source>
</evidence>
<dbReference type="Pfam" id="PF04042">
    <property type="entry name" value="DNA_pol_E_B"/>
    <property type="match status" value="1"/>
</dbReference>
<organism evidence="9">
    <name type="scientific">Daucus carota subsp. sativus</name>
    <name type="common">Carrot</name>
    <dbReference type="NCBI Taxonomy" id="79200"/>
    <lineage>
        <taxon>Eukaryota</taxon>
        <taxon>Viridiplantae</taxon>
        <taxon>Streptophyta</taxon>
        <taxon>Embryophyta</taxon>
        <taxon>Tracheophyta</taxon>
        <taxon>Spermatophyta</taxon>
        <taxon>Magnoliopsida</taxon>
        <taxon>eudicotyledons</taxon>
        <taxon>Gunneridae</taxon>
        <taxon>Pentapetalae</taxon>
        <taxon>asterids</taxon>
        <taxon>campanulids</taxon>
        <taxon>Apiales</taxon>
        <taxon>Apiaceae</taxon>
        <taxon>Apioideae</taxon>
        <taxon>Scandiceae</taxon>
        <taxon>Daucinae</taxon>
        <taxon>Daucus</taxon>
        <taxon>Daucus sect. Daucus</taxon>
    </lineage>
</organism>
<evidence type="ECO:0000259" key="7">
    <source>
        <dbReference type="Pfam" id="PF08418"/>
    </source>
</evidence>
<dbReference type="FunFam" id="3.60.21.60:FF:000004">
    <property type="entry name" value="DNA polymerase alpha subunit B"/>
    <property type="match status" value="1"/>
</dbReference>
<dbReference type="InterPro" id="IPR013627">
    <property type="entry name" value="Pol_alpha_B_N"/>
</dbReference>
<comment type="similarity">
    <text evidence="2">Belongs to the DNA polymerase alpha subunit B family.</text>
</comment>
<evidence type="ECO:0000259" key="8">
    <source>
        <dbReference type="Pfam" id="PF22062"/>
    </source>
</evidence>
<reference evidence="9" key="1">
    <citation type="journal article" date="2016" name="Nat. Genet.">
        <title>A high-quality carrot genome assembly provides new insights into carotenoid accumulation and asterid genome evolution.</title>
        <authorList>
            <person name="Iorizzo M."/>
            <person name="Ellison S."/>
            <person name="Senalik D."/>
            <person name="Zeng P."/>
            <person name="Satapoomin P."/>
            <person name="Huang J."/>
            <person name="Bowman M."/>
            <person name="Iovene M."/>
            <person name="Sanseverino W."/>
            <person name="Cavagnaro P."/>
            <person name="Yildiz M."/>
            <person name="Macko-Podgorni A."/>
            <person name="Moranska E."/>
            <person name="Grzebelus E."/>
            <person name="Grzebelus D."/>
            <person name="Ashrafi H."/>
            <person name="Zheng Z."/>
            <person name="Cheng S."/>
            <person name="Spooner D."/>
            <person name="Van Deynze A."/>
            <person name="Simon P."/>
        </authorList>
    </citation>
    <scope>NUCLEOTIDE SEQUENCE [LARGE SCALE GENOMIC DNA]</scope>
    <source>
        <tissue evidence="9">Leaf</tissue>
    </source>
</reference>
<dbReference type="InterPro" id="IPR043034">
    <property type="entry name" value="DNA_pol_alpha_B_N_sf"/>
</dbReference>
<evidence type="ECO:0000256" key="4">
    <source>
        <dbReference type="ARBA" id="ARBA00022705"/>
    </source>
</evidence>
<dbReference type="Gene3D" id="1.10.8.530">
    <property type="entry name" value="DNA polymerase alpha-primase, subunit B, N-terminal domain"/>
    <property type="match status" value="1"/>
</dbReference>
<dbReference type="GO" id="GO:0006270">
    <property type="term" value="P:DNA replication initiation"/>
    <property type="evidence" value="ECO:0007669"/>
    <property type="project" value="TreeGrafter"/>
</dbReference>
<dbReference type="PANTHER" id="PTHR23061">
    <property type="entry name" value="DNA POLYMERASE 2 ALPHA 70 KDA SUBUNIT"/>
    <property type="match status" value="1"/>
</dbReference>
<dbReference type="Gramene" id="KZM86950">
    <property type="protein sequence ID" value="KZM86950"/>
    <property type="gene ID" value="DCAR_024084"/>
</dbReference>
<sequence length="851" mass="94827">MEEEIKSEFKKSGFTFDNEEEILQKCLAFCINYNLSPCDLVSSWDVYSLNRQLELTVQNAHMDAFLQQLQNEQKEAIIKKEPGLHLYSNDVKMILSDKAEDIDEVVPGTPTEKYDTGFLGPLDSAHKTNGSILPSGKPADLVTPFGQRKNKFVVQSTISDLPNTDSIKEEPHDNNSEDDIIKRVQPRKRCSLQTHHSKPETSCRFMYDRIEDKFNFLENRIMKHAKAFAASGIYEEPVDPTVASQKSLFAIGMVCCEEEGRLKEKPLLLQSRQLELTVQNAHMDAFLQQLQNEQKEAIIKKEPGLHLYSNDVKMILSDKAEDIDEVVPGTPTEKYDTGFLGPLDSAHKTNGSILPSGKPADLVTPFGQRKNKFVVQSTISDLPNTDSIKEEPHDNNSEDDIIKRVQPRKRCSLQTHHSKPETSCRFMYDRIEDKFNFLENRIMKHAKAFAASGIYEEPVDPTVASQKSLFAIGMVCCEEEGRLKEKPLLLQSSVEHSGGQRVRLDLQKLSQFSIFPGQARNIIPDVALLQVIGIKGDNPSGHCLIASEIIDHVPLLDSNDENSQPSKKQALDKDLIQTDLSHVQSEISALIAGGPFTTTDNLMFEPLTELLAYARRKQPQLLILLGPFIDSEHPEIKKGTVNRTFDELFHHEILKRIQDHVEYMGSAARVILVPSIRDASHDFVFPQPPFSIHPPDLKDQITSITNPGTFSANEVKVACCTVDIIKQLSGEEISRNAAGSADMIGFNPLHVSLTLSQNSFYPLYPPAEGIPLDFSLAPEALEISSIPDILILPSDLTHFVKVVSVGGEGEAQKKCLCVNPGRLARGEGGGFFVELNYHGSPESATASVIRI</sequence>
<comment type="caution">
    <text evidence="9">The sequence shown here is derived from an EMBL/GenBank/DDBJ whole genome shotgun (WGS) entry which is preliminary data.</text>
</comment>
<dbReference type="InterPro" id="IPR007185">
    <property type="entry name" value="DNA_pol_a/d/e_bsu"/>
</dbReference>
<comment type="subcellular location">
    <subcellularLocation>
        <location evidence="1">Nucleus</location>
    </subcellularLocation>
</comment>
<dbReference type="Pfam" id="PF08418">
    <property type="entry name" value="Pol_alpha_B_N"/>
    <property type="match status" value="1"/>
</dbReference>
<dbReference type="InterPro" id="IPR054300">
    <property type="entry name" value="OB_DPOA2"/>
</dbReference>
<gene>
    <name evidence="9" type="ORF">DCAR_024084</name>
</gene>
<evidence type="ECO:0000256" key="1">
    <source>
        <dbReference type="ARBA" id="ARBA00004123"/>
    </source>
</evidence>
<feature type="domain" description="DNA polymerase alpha/delta/epsilon subunit B" evidence="6">
    <location>
        <begin position="590"/>
        <end position="801"/>
    </location>
</feature>
<dbReference type="AlphaFoldDB" id="A0A161ZLH4"/>
<name>A0A161ZLH4_DAUCS</name>
<protein>
    <recommendedName>
        <fullName evidence="3">DNA polymerase alpha subunit B</fullName>
    </recommendedName>
</protein>
<proteinExistence type="inferred from homology"/>
<dbReference type="PANTHER" id="PTHR23061:SF12">
    <property type="entry name" value="DNA POLYMERASE ALPHA SUBUNIT B"/>
    <property type="match status" value="1"/>
</dbReference>
<dbReference type="PIRSF" id="PIRSF018300">
    <property type="entry name" value="DNA_pol_alph_2"/>
    <property type="match status" value="1"/>
</dbReference>
<dbReference type="InterPro" id="IPR016722">
    <property type="entry name" value="DNA_pol_alpha_bsu"/>
</dbReference>
<evidence type="ECO:0000256" key="3">
    <source>
        <dbReference type="ARBA" id="ARBA00018596"/>
    </source>
</evidence>
<evidence type="ECO:0000313" key="9">
    <source>
        <dbReference type="EMBL" id="KZM86950.1"/>
    </source>
</evidence>
<dbReference type="STRING" id="79200.A0A161ZLH4"/>